<dbReference type="InterPro" id="IPR006260">
    <property type="entry name" value="TonB/TolA_C"/>
</dbReference>
<reference evidence="7 8" key="1">
    <citation type="journal article" date="2008" name="PLoS ONE">
        <title>Environmental adaptation: genomic analysis of the piezotolerant and psychrotolerant deep-sea iron reducing bacterium Shewanella piezotolerans WP3.</title>
        <authorList>
            <person name="Wang F."/>
            <person name="Wang J."/>
            <person name="Jian H."/>
            <person name="Zhang B."/>
            <person name="Li S."/>
            <person name="Wang F."/>
            <person name="Zeng X."/>
            <person name="Gao L."/>
            <person name="Bartlett D.H."/>
            <person name="Yu J."/>
            <person name="Hu S."/>
            <person name="Xiao X."/>
        </authorList>
    </citation>
    <scope>NUCLEOTIDE SEQUENCE [LARGE SCALE GENOMIC DNA]</scope>
    <source>
        <strain evidence="8">WP3 / JCM 13877</strain>
    </source>
</reference>
<keyword evidence="4" id="KW-0472">Membrane</keyword>
<evidence type="ECO:0000256" key="2">
    <source>
        <dbReference type="ARBA" id="ARBA00022692"/>
    </source>
</evidence>
<accession>B8CS44</accession>
<dbReference type="eggNOG" id="COG0810">
    <property type="taxonomic scope" value="Bacteria"/>
</dbReference>
<feature type="domain" description="TonB C-terminal" evidence="6">
    <location>
        <begin position="43"/>
        <end position="139"/>
    </location>
</feature>
<gene>
    <name evidence="7" type="ordered locus">swp_3646</name>
</gene>
<comment type="subcellular location">
    <subcellularLocation>
        <location evidence="1">Membrane</location>
        <topology evidence="1">Single-pass membrane protein</topology>
    </subcellularLocation>
</comment>
<dbReference type="Proteomes" id="UP000000753">
    <property type="component" value="Chromosome"/>
</dbReference>
<evidence type="ECO:0000313" key="8">
    <source>
        <dbReference type="Proteomes" id="UP000000753"/>
    </source>
</evidence>
<dbReference type="RefSeq" id="WP_020913680.1">
    <property type="nucleotide sequence ID" value="NC_011566.1"/>
</dbReference>
<keyword evidence="3" id="KW-1133">Transmembrane helix</keyword>
<dbReference type="InterPro" id="IPR037682">
    <property type="entry name" value="TonB_C"/>
</dbReference>
<feature type="signal peptide" evidence="5">
    <location>
        <begin position="1"/>
        <end position="19"/>
    </location>
</feature>
<evidence type="ECO:0000256" key="4">
    <source>
        <dbReference type="ARBA" id="ARBA00023136"/>
    </source>
</evidence>
<dbReference type="Gene3D" id="3.30.1150.10">
    <property type="match status" value="1"/>
</dbReference>
<organism evidence="7 8">
    <name type="scientific">Shewanella piezotolerans (strain WP3 / JCM 13877)</name>
    <dbReference type="NCBI Taxonomy" id="225849"/>
    <lineage>
        <taxon>Bacteria</taxon>
        <taxon>Pseudomonadati</taxon>
        <taxon>Pseudomonadota</taxon>
        <taxon>Gammaproteobacteria</taxon>
        <taxon>Alteromonadales</taxon>
        <taxon>Shewanellaceae</taxon>
        <taxon>Shewanella</taxon>
    </lineage>
</organism>
<feature type="chain" id="PRO_5002869831" evidence="5">
    <location>
        <begin position="20"/>
        <end position="150"/>
    </location>
</feature>
<dbReference type="EMBL" id="CP000472">
    <property type="protein sequence ID" value="ACJ30334.1"/>
    <property type="molecule type" value="Genomic_DNA"/>
</dbReference>
<dbReference type="SUPFAM" id="SSF74653">
    <property type="entry name" value="TolA/TonB C-terminal domain"/>
    <property type="match status" value="1"/>
</dbReference>
<keyword evidence="8" id="KW-1185">Reference proteome</keyword>
<dbReference type="NCBIfam" id="TIGR01352">
    <property type="entry name" value="tonB_Cterm"/>
    <property type="match status" value="1"/>
</dbReference>
<proteinExistence type="predicted"/>
<dbReference type="PROSITE" id="PS52015">
    <property type="entry name" value="TONB_CTD"/>
    <property type="match status" value="1"/>
</dbReference>
<dbReference type="GO" id="GO:0055085">
    <property type="term" value="P:transmembrane transport"/>
    <property type="evidence" value="ECO:0007669"/>
    <property type="project" value="InterPro"/>
</dbReference>
<dbReference type="KEGG" id="swp:swp_3646"/>
<sequence>MKFLIIVLIPLLSACAATSSPSTDNTSAQLDYIDLTAELNKERLDNYWVSYKKVEPRFPLSAAKKGISGCVDLVIGINSEGKAQGYKVRSSYPKGVFDKSAAAAIAKWRWKAAEANPERKPVLTSYQLDFTVNTTRDREKYMAHCVKDKA</sequence>
<dbReference type="HOGENOM" id="CLU_146071_0_0_6"/>
<dbReference type="GO" id="GO:0016020">
    <property type="term" value="C:membrane"/>
    <property type="evidence" value="ECO:0007669"/>
    <property type="project" value="UniProtKB-SubCell"/>
</dbReference>
<keyword evidence="2" id="KW-0812">Transmembrane</keyword>
<evidence type="ECO:0000313" key="7">
    <source>
        <dbReference type="EMBL" id="ACJ30334.1"/>
    </source>
</evidence>
<dbReference type="AlphaFoldDB" id="B8CS44"/>
<evidence type="ECO:0000256" key="5">
    <source>
        <dbReference type="SAM" id="SignalP"/>
    </source>
</evidence>
<evidence type="ECO:0000256" key="3">
    <source>
        <dbReference type="ARBA" id="ARBA00022989"/>
    </source>
</evidence>
<keyword evidence="5" id="KW-0732">Signal</keyword>
<evidence type="ECO:0000256" key="1">
    <source>
        <dbReference type="ARBA" id="ARBA00004167"/>
    </source>
</evidence>
<dbReference type="PROSITE" id="PS51257">
    <property type="entry name" value="PROKAR_LIPOPROTEIN"/>
    <property type="match status" value="1"/>
</dbReference>
<evidence type="ECO:0000259" key="6">
    <source>
        <dbReference type="PROSITE" id="PS52015"/>
    </source>
</evidence>
<name>B8CS44_SHEPW</name>
<protein>
    <submittedName>
        <fullName evidence="7">TonB</fullName>
    </submittedName>
</protein>
<dbReference type="STRING" id="225849.swp_3646"/>
<dbReference type="Pfam" id="PF03544">
    <property type="entry name" value="TonB_C"/>
    <property type="match status" value="1"/>
</dbReference>